<dbReference type="InterPro" id="IPR051468">
    <property type="entry name" value="Fungal_SecMetab_SDRs"/>
</dbReference>
<dbReference type="OMA" id="ECFEINT"/>
<keyword evidence="5" id="KW-1185">Reference proteome</keyword>
<dbReference type="GO" id="GO:0005737">
    <property type="term" value="C:cytoplasm"/>
    <property type="evidence" value="ECO:0007669"/>
    <property type="project" value="TreeGrafter"/>
</dbReference>
<evidence type="ECO:0000256" key="1">
    <source>
        <dbReference type="ARBA" id="ARBA00022857"/>
    </source>
</evidence>
<dbReference type="AlphaFoldDB" id="L8GEE8"/>
<dbReference type="KEGG" id="acan:ACA1_122370"/>
<dbReference type="VEuPathDB" id="AmoebaDB:ACA1_122370"/>
<accession>L8GEE8</accession>
<dbReference type="EMBL" id="KB008151">
    <property type="protein sequence ID" value="ELR11475.1"/>
    <property type="molecule type" value="Genomic_DNA"/>
</dbReference>
<dbReference type="SUPFAM" id="SSF51735">
    <property type="entry name" value="NAD(P)-binding Rossmann-fold domains"/>
    <property type="match status" value="1"/>
</dbReference>
<evidence type="ECO:0000256" key="2">
    <source>
        <dbReference type="ARBA" id="ARBA00023002"/>
    </source>
</evidence>
<gene>
    <name evidence="4" type="ORF">ACA1_122370</name>
</gene>
<evidence type="ECO:0000313" key="4">
    <source>
        <dbReference type="EMBL" id="ELR11475.1"/>
    </source>
</evidence>
<dbReference type="PANTHER" id="PTHR43544">
    <property type="entry name" value="SHORT-CHAIN DEHYDROGENASE/REDUCTASE"/>
    <property type="match status" value="1"/>
</dbReference>
<dbReference type="InterPro" id="IPR002347">
    <property type="entry name" value="SDR_fam"/>
</dbReference>
<dbReference type="PRINTS" id="PR00081">
    <property type="entry name" value="GDHRDH"/>
</dbReference>
<protein>
    <submittedName>
        <fullName evidence="4">Short chain oxidoreductase</fullName>
    </submittedName>
</protein>
<dbReference type="Pfam" id="PF00106">
    <property type="entry name" value="adh_short"/>
    <property type="match status" value="1"/>
</dbReference>
<dbReference type="GO" id="GO:0016491">
    <property type="term" value="F:oxidoreductase activity"/>
    <property type="evidence" value="ECO:0007669"/>
    <property type="project" value="UniProtKB-KW"/>
</dbReference>
<comment type="similarity">
    <text evidence="3">Belongs to the short-chain dehydrogenases/reductases (SDR) family.</text>
</comment>
<dbReference type="InterPro" id="IPR036291">
    <property type="entry name" value="NAD(P)-bd_dom_sf"/>
</dbReference>
<organism evidence="4 5">
    <name type="scientific">Acanthamoeba castellanii (strain ATCC 30010 / Neff)</name>
    <dbReference type="NCBI Taxonomy" id="1257118"/>
    <lineage>
        <taxon>Eukaryota</taxon>
        <taxon>Amoebozoa</taxon>
        <taxon>Discosea</taxon>
        <taxon>Longamoebia</taxon>
        <taxon>Centramoebida</taxon>
        <taxon>Acanthamoebidae</taxon>
        <taxon>Acanthamoeba</taxon>
    </lineage>
</organism>
<dbReference type="PANTHER" id="PTHR43544:SF7">
    <property type="entry name" value="NADB-LER2"/>
    <property type="match status" value="1"/>
</dbReference>
<proteinExistence type="inferred from homology"/>
<sequence>MAIAHIHTAHMKTALVTGASRGIGLQLVKELLGEGYAVVATCRAPATSTGLQDLLHTRQRGRLLGVVPLDVSDGRSVTAALATVTGELGLTSLDVLINNAGVATAKHPDEPVLEATAEDMQSVFTTNVVGPMLVTQTFYPLLLASSSSSSLASALPKVVNVSSRMGSISLYQDISRGGATSASYRVSKAALNMLTKCFAVEHADECIHIAIHPGWVQTELGSSHGRKPPVTPEQSAKGIVSVLQGLKKDDNGSFFNFDGQQLAW</sequence>
<dbReference type="RefSeq" id="XP_004333488.1">
    <property type="nucleotide sequence ID" value="XM_004333440.1"/>
</dbReference>
<evidence type="ECO:0000256" key="3">
    <source>
        <dbReference type="RuleBase" id="RU000363"/>
    </source>
</evidence>
<dbReference type="Proteomes" id="UP000011083">
    <property type="component" value="Unassembled WGS sequence"/>
</dbReference>
<evidence type="ECO:0000313" key="5">
    <source>
        <dbReference type="Proteomes" id="UP000011083"/>
    </source>
</evidence>
<dbReference type="CDD" id="cd05325">
    <property type="entry name" value="carb_red_sniffer_like_SDR_c"/>
    <property type="match status" value="1"/>
</dbReference>
<keyword evidence="1" id="KW-0521">NADP</keyword>
<dbReference type="GeneID" id="14911897"/>
<dbReference type="Gene3D" id="3.40.50.720">
    <property type="entry name" value="NAD(P)-binding Rossmann-like Domain"/>
    <property type="match status" value="1"/>
</dbReference>
<dbReference type="STRING" id="1257118.L8GEE8"/>
<keyword evidence="2" id="KW-0560">Oxidoreductase</keyword>
<dbReference type="OrthoDB" id="16849at2759"/>
<dbReference type="PRINTS" id="PR00080">
    <property type="entry name" value="SDRFAMILY"/>
</dbReference>
<reference evidence="4 5" key="1">
    <citation type="journal article" date="2013" name="Genome Biol.">
        <title>Genome of Acanthamoeba castellanii highlights extensive lateral gene transfer and early evolution of tyrosine kinase signaling.</title>
        <authorList>
            <person name="Clarke M."/>
            <person name="Lohan A.J."/>
            <person name="Liu B."/>
            <person name="Lagkouvardos I."/>
            <person name="Roy S."/>
            <person name="Zafar N."/>
            <person name="Bertelli C."/>
            <person name="Schilde C."/>
            <person name="Kianianmomeni A."/>
            <person name="Burglin T.R."/>
            <person name="Frech C."/>
            <person name="Turcotte B."/>
            <person name="Kopec K.O."/>
            <person name="Synnott J.M."/>
            <person name="Choo C."/>
            <person name="Paponov I."/>
            <person name="Finkler A."/>
            <person name="Soon Heng Tan C."/>
            <person name="Hutchins A.P."/>
            <person name="Weinmeier T."/>
            <person name="Rattei T."/>
            <person name="Chu J.S."/>
            <person name="Gimenez G."/>
            <person name="Irimia M."/>
            <person name="Rigden D.J."/>
            <person name="Fitzpatrick D.A."/>
            <person name="Lorenzo-Morales J."/>
            <person name="Bateman A."/>
            <person name="Chiu C.H."/>
            <person name="Tang P."/>
            <person name="Hegemann P."/>
            <person name="Fromm H."/>
            <person name="Raoult D."/>
            <person name="Greub G."/>
            <person name="Miranda-Saavedra D."/>
            <person name="Chen N."/>
            <person name="Nash P."/>
            <person name="Ginger M.L."/>
            <person name="Horn M."/>
            <person name="Schaap P."/>
            <person name="Caler L."/>
            <person name="Loftus B."/>
        </authorList>
    </citation>
    <scope>NUCLEOTIDE SEQUENCE [LARGE SCALE GENOMIC DNA]</scope>
    <source>
        <strain evidence="4 5">Neff</strain>
    </source>
</reference>
<name>L8GEE8_ACACF</name>